<dbReference type="AlphaFoldDB" id="A0A3N2DYS0"/>
<evidence type="ECO:0000256" key="1">
    <source>
        <dbReference type="SAM" id="SignalP"/>
    </source>
</evidence>
<dbReference type="Proteomes" id="UP000275394">
    <property type="component" value="Unassembled WGS sequence"/>
</dbReference>
<dbReference type="RefSeq" id="WP_123710945.1">
    <property type="nucleotide sequence ID" value="NZ_RKHR01000003.1"/>
</dbReference>
<dbReference type="Pfam" id="PF04338">
    <property type="entry name" value="DUF481"/>
    <property type="match status" value="1"/>
</dbReference>
<gene>
    <name evidence="2" type="ORF">EDC56_0512</name>
</gene>
<feature type="signal peptide" evidence="1">
    <location>
        <begin position="1"/>
        <end position="18"/>
    </location>
</feature>
<keyword evidence="1" id="KW-0732">Signal</keyword>
<organism evidence="2 3">
    <name type="scientific">Sinobacterium caligoides</name>
    <dbReference type="NCBI Taxonomy" id="933926"/>
    <lineage>
        <taxon>Bacteria</taxon>
        <taxon>Pseudomonadati</taxon>
        <taxon>Pseudomonadota</taxon>
        <taxon>Gammaproteobacteria</taxon>
        <taxon>Cellvibrionales</taxon>
        <taxon>Spongiibacteraceae</taxon>
        <taxon>Sinobacterium</taxon>
    </lineage>
</organism>
<comment type="caution">
    <text evidence="2">The sequence shown here is derived from an EMBL/GenBank/DDBJ whole genome shotgun (WGS) entry which is preliminary data.</text>
</comment>
<feature type="chain" id="PRO_5018143848" evidence="1">
    <location>
        <begin position="19"/>
        <end position="248"/>
    </location>
</feature>
<reference evidence="2 3" key="1">
    <citation type="submission" date="2018-11" db="EMBL/GenBank/DDBJ databases">
        <title>Genomic Encyclopedia of Type Strains, Phase IV (KMG-IV): sequencing the most valuable type-strain genomes for metagenomic binning, comparative biology and taxonomic classification.</title>
        <authorList>
            <person name="Goeker M."/>
        </authorList>
    </citation>
    <scope>NUCLEOTIDE SEQUENCE [LARGE SCALE GENOMIC DNA]</scope>
    <source>
        <strain evidence="2 3">DSM 100316</strain>
    </source>
</reference>
<protein>
    <submittedName>
        <fullName evidence="2">Putative salt-induced outer membrane protein</fullName>
    </submittedName>
</protein>
<keyword evidence="3" id="KW-1185">Reference proteome</keyword>
<evidence type="ECO:0000313" key="2">
    <source>
        <dbReference type="EMBL" id="ROS04993.1"/>
    </source>
</evidence>
<name>A0A3N2DYS0_9GAMM</name>
<dbReference type="OrthoDB" id="5292716at2"/>
<proteinExistence type="predicted"/>
<dbReference type="InterPro" id="IPR007433">
    <property type="entry name" value="DUF481"/>
</dbReference>
<dbReference type="EMBL" id="RKHR01000003">
    <property type="protein sequence ID" value="ROS04993.1"/>
    <property type="molecule type" value="Genomic_DNA"/>
</dbReference>
<sequence length="248" mass="28079">MKVSILAAAVLVSASAMAEENPQWNGSLELGYINTSGNTTSTTMTSKFSLETDREKWRHALNLSGYNNSDDDVRSAESYNANWQSNYKFNEVQSMFGRIEYEDDRFNGWDYQVTGTAGYSHRLLFNDDMTLDLEAGPGYRYSVYDQDYMDDDGNLVWDPSLGETQSEALVRAAADFNWDISDTAHFRQEASTEAGHENVINRSVTSLTMDLTDVLAVKLSYEIKFTREVLPTVNQYDRKTVVSVGYKF</sequence>
<accession>A0A3N2DYS0</accession>
<evidence type="ECO:0000313" key="3">
    <source>
        <dbReference type="Proteomes" id="UP000275394"/>
    </source>
</evidence>